<feature type="transmembrane region" description="Helical" evidence="1">
    <location>
        <begin position="107"/>
        <end position="133"/>
    </location>
</feature>
<keyword evidence="1" id="KW-0812">Transmembrane</keyword>
<evidence type="ECO:0000313" key="2">
    <source>
        <dbReference type="EMBL" id="GGI23277.1"/>
    </source>
</evidence>
<evidence type="ECO:0000256" key="1">
    <source>
        <dbReference type="SAM" id="Phobius"/>
    </source>
</evidence>
<comment type="caution">
    <text evidence="2">The sequence shown here is derived from an EMBL/GenBank/DDBJ whole genome shotgun (WGS) entry which is preliminary data.</text>
</comment>
<name>A0ABQ2BDA8_9SPHI</name>
<keyword evidence="3" id="KW-1185">Reference proteome</keyword>
<dbReference type="EMBL" id="BMDJ01000001">
    <property type="protein sequence ID" value="GGI23277.1"/>
    <property type="molecule type" value="Genomic_DNA"/>
</dbReference>
<keyword evidence="1" id="KW-0472">Membrane</keyword>
<sequence length="142" mass="16269">MTKKFKSKLNNDGRLKVSFGIWYAALFLSGSNVISVVINTVTEVIDNLIKINPKKFNLQLVQSISLITGVGFIWFVLWFFVIKFLINTIRLKVDEHQEMEDDNISYFIIKAAMLIGLVFSLSSLLSLILRTLIPNVEVPFYH</sequence>
<proteinExistence type="predicted"/>
<accession>A0ABQ2BDA8</accession>
<dbReference type="Proteomes" id="UP000645390">
    <property type="component" value="Unassembled WGS sequence"/>
</dbReference>
<evidence type="ECO:0008006" key="4">
    <source>
        <dbReference type="Google" id="ProtNLM"/>
    </source>
</evidence>
<keyword evidence="1" id="KW-1133">Transmembrane helix</keyword>
<gene>
    <name evidence="2" type="ORF">GCM10008119_06860</name>
</gene>
<reference evidence="3" key="1">
    <citation type="journal article" date="2019" name="Int. J. Syst. Evol. Microbiol.">
        <title>The Global Catalogue of Microorganisms (GCM) 10K type strain sequencing project: providing services to taxonomists for standard genome sequencing and annotation.</title>
        <authorList>
            <consortium name="The Broad Institute Genomics Platform"/>
            <consortium name="The Broad Institute Genome Sequencing Center for Infectious Disease"/>
            <person name="Wu L."/>
            <person name="Ma J."/>
        </authorList>
    </citation>
    <scope>NUCLEOTIDE SEQUENCE [LARGE SCALE GENOMIC DNA]</scope>
    <source>
        <strain evidence="3">CCM 8939</strain>
    </source>
</reference>
<evidence type="ECO:0000313" key="3">
    <source>
        <dbReference type="Proteomes" id="UP000645390"/>
    </source>
</evidence>
<protein>
    <recommendedName>
        <fullName evidence="4">DUF2975 domain-containing protein</fullName>
    </recommendedName>
</protein>
<feature type="transmembrane region" description="Helical" evidence="1">
    <location>
        <begin position="21"/>
        <end position="41"/>
    </location>
</feature>
<feature type="transmembrane region" description="Helical" evidence="1">
    <location>
        <begin position="61"/>
        <end position="86"/>
    </location>
</feature>
<organism evidence="2 3">
    <name type="scientific">Pedobacter mendelii</name>
    <dbReference type="NCBI Taxonomy" id="1908240"/>
    <lineage>
        <taxon>Bacteria</taxon>
        <taxon>Pseudomonadati</taxon>
        <taxon>Bacteroidota</taxon>
        <taxon>Sphingobacteriia</taxon>
        <taxon>Sphingobacteriales</taxon>
        <taxon>Sphingobacteriaceae</taxon>
        <taxon>Pedobacter</taxon>
    </lineage>
</organism>